<reference evidence="3" key="1">
    <citation type="submission" date="2013-01" db="EMBL/GenBank/DDBJ databases">
        <title>Draft Genome Sequence of a Mulberry Tree, Morus notabilis C.K. Schneid.</title>
        <authorList>
            <person name="He N."/>
            <person name="Zhao S."/>
        </authorList>
    </citation>
    <scope>NUCLEOTIDE SEQUENCE</scope>
</reference>
<dbReference type="EMBL" id="KE345003">
    <property type="protein sequence ID" value="EXB89126.1"/>
    <property type="molecule type" value="Genomic_DNA"/>
</dbReference>
<organism evidence="2 3">
    <name type="scientific">Morus notabilis</name>
    <dbReference type="NCBI Taxonomy" id="981085"/>
    <lineage>
        <taxon>Eukaryota</taxon>
        <taxon>Viridiplantae</taxon>
        <taxon>Streptophyta</taxon>
        <taxon>Embryophyta</taxon>
        <taxon>Tracheophyta</taxon>
        <taxon>Spermatophyta</taxon>
        <taxon>Magnoliopsida</taxon>
        <taxon>eudicotyledons</taxon>
        <taxon>Gunneridae</taxon>
        <taxon>Pentapetalae</taxon>
        <taxon>rosids</taxon>
        <taxon>fabids</taxon>
        <taxon>Rosales</taxon>
        <taxon>Moraceae</taxon>
        <taxon>Moreae</taxon>
        <taxon>Morus</taxon>
    </lineage>
</organism>
<feature type="compositionally biased region" description="Basic and acidic residues" evidence="1">
    <location>
        <begin position="1"/>
        <end position="11"/>
    </location>
</feature>
<evidence type="ECO:0000256" key="1">
    <source>
        <dbReference type="SAM" id="MobiDB-lite"/>
    </source>
</evidence>
<dbReference type="AlphaFoldDB" id="W9RGC3"/>
<feature type="region of interest" description="Disordered" evidence="1">
    <location>
        <begin position="1"/>
        <end position="118"/>
    </location>
</feature>
<sequence>MTQEPDLRRATTEGATVPTMIPHVRAPKKCCTTGNRAPTPQSRLKNLVPHTTRSHQPLTLASVTPQQRTPPLPKTTSKKGTRTRSKSANKLPQNARSPPIHHRHTTPIATNHTTQDPATVSRYESLATSQRCHWIPALSNKIKRKP</sequence>
<feature type="compositionally biased region" description="Polar residues" evidence="1">
    <location>
        <begin position="107"/>
        <end position="118"/>
    </location>
</feature>
<feature type="compositionally biased region" description="Polar residues" evidence="1">
    <location>
        <begin position="32"/>
        <end position="67"/>
    </location>
</feature>
<evidence type="ECO:0000313" key="3">
    <source>
        <dbReference type="Proteomes" id="UP000030645"/>
    </source>
</evidence>
<feature type="compositionally biased region" description="Basic residues" evidence="1">
    <location>
        <begin position="76"/>
        <end position="87"/>
    </location>
</feature>
<protein>
    <submittedName>
        <fullName evidence="2">Uncharacterized protein</fullName>
    </submittedName>
</protein>
<accession>W9RGC3</accession>
<gene>
    <name evidence="2" type="ORF">L484_016687</name>
</gene>
<name>W9RGC3_9ROSA</name>
<keyword evidence="3" id="KW-1185">Reference proteome</keyword>
<dbReference type="Proteomes" id="UP000030645">
    <property type="component" value="Unassembled WGS sequence"/>
</dbReference>
<proteinExistence type="predicted"/>
<evidence type="ECO:0000313" key="2">
    <source>
        <dbReference type="EMBL" id="EXB89126.1"/>
    </source>
</evidence>